<accession>A0A6A5ZI10</accession>
<evidence type="ECO:0000256" key="1">
    <source>
        <dbReference type="SAM" id="MobiDB-lite"/>
    </source>
</evidence>
<organism evidence="2 3">
    <name type="scientific">Lophiotrema nucula</name>
    <dbReference type="NCBI Taxonomy" id="690887"/>
    <lineage>
        <taxon>Eukaryota</taxon>
        <taxon>Fungi</taxon>
        <taxon>Dikarya</taxon>
        <taxon>Ascomycota</taxon>
        <taxon>Pezizomycotina</taxon>
        <taxon>Dothideomycetes</taxon>
        <taxon>Pleosporomycetidae</taxon>
        <taxon>Pleosporales</taxon>
        <taxon>Lophiotremataceae</taxon>
        <taxon>Lophiotrema</taxon>
    </lineage>
</organism>
<feature type="region of interest" description="Disordered" evidence="1">
    <location>
        <begin position="423"/>
        <end position="443"/>
    </location>
</feature>
<dbReference type="Proteomes" id="UP000799770">
    <property type="component" value="Unassembled WGS sequence"/>
</dbReference>
<evidence type="ECO:0000313" key="2">
    <source>
        <dbReference type="EMBL" id="KAF2118038.1"/>
    </source>
</evidence>
<name>A0A6A5ZI10_9PLEO</name>
<evidence type="ECO:0000313" key="3">
    <source>
        <dbReference type="Proteomes" id="UP000799770"/>
    </source>
</evidence>
<dbReference type="AlphaFoldDB" id="A0A6A5ZI10"/>
<sequence>MKSYVIQNTPSSEPAGLSLTASDGLIRRLLDESMDVHAPGTLPILRHMIDKLNSTIFDIRNRADMEYLKALSEDTILASLMQEYPGNRVFGQLWSSQVPVQLERCVNDNSGWFPKAWQWRPDALLKARLHHIDSYESYSSEAGCSDFGSDEDDPTKFENSIECGEDKAGLVSFLAGCLKQFPNLEEVRYKANHVGFHGPRYEPMEEELTRVALDKRCEWHSGTRETESLAGIVLVLDVLMRAMETEGISPSKLSVPVPSTDLYVFGSYTPRSSIQAHKMATMNLRSYHSCSEQIKADSELVQLESLTLDYHGWCWTEDERENWLNEKHDNLIGSLSPSLKSVHLVGLEVKNPMTWRSLLFKLTACKLQNLSLTFRSVKIENYEGCPQDFQRERARLGLPDEVLKVAKKVTIKPKWYKRCLKKQVRDSEGFGSECSEGETPDDE</sequence>
<protein>
    <submittedName>
        <fullName evidence="2">Uncharacterized protein</fullName>
    </submittedName>
</protein>
<gene>
    <name evidence="2" type="ORF">BDV96DRAFT_597887</name>
</gene>
<keyword evidence="3" id="KW-1185">Reference proteome</keyword>
<dbReference type="EMBL" id="ML977318">
    <property type="protein sequence ID" value="KAF2118038.1"/>
    <property type="molecule type" value="Genomic_DNA"/>
</dbReference>
<proteinExistence type="predicted"/>
<reference evidence="2" key="1">
    <citation type="journal article" date="2020" name="Stud. Mycol.">
        <title>101 Dothideomycetes genomes: a test case for predicting lifestyles and emergence of pathogens.</title>
        <authorList>
            <person name="Haridas S."/>
            <person name="Albert R."/>
            <person name="Binder M."/>
            <person name="Bloem J."/>
            <person name="Labutti K."/>
            <person name="Salamov A."/>
            <person name="Andreopoulos B."/>
            <person name="Baker S."/>
            <person name="Barry K."/>
            <person name="Bills G."/>
            <person name="Bluhm B."/>
            <person name="Cannon C."/>
            <person name="Castanera R."/>
            <person name="Culley D."/>
            <person name="Daum C."/>
            <person name="Ezra D."/>
            <person name="Gonzalez J."/>
            <person name="Henrissat B."/>
            <person name="Kuo A."/>
            <person name="Liang C."/>
            <person name="Lipzen A."/>
            <person name="Lutzoni F."/>
            <person name="Magnuson J."/>
            <person name="Mondo S."/>
            <person name="Nolan M."/>
            <person name="Ohm R."/>
            <person name="Pangilinan J."/>
            <person name="Park H.-J."/>
            <person name="Ramirez L."/>
            <person name="Alfaro M."/>
            <person name="Sun H."/>
            <person name="Tritt A."/>
            <person name="Yoshinaga Y."/>
            <person name="Zwiers L.-H."/>
            <person name="Turgeon B."/>
            <person name="Goodwin S."/>
            <person name="Spatafora J."/>
            <person name="Crous P."/>
            <person name="Grigoriev I."/>
        </authorList>
    </citation>
    <scope>NUCLEOTIDE SEQUENCE</scope>
    <source>
        <strain evidence="2">CBS 627.86</strain>
    </source>
</reference>